<comment type="caution">
    <text evidence="1">The sequence shown here is derived from an EMBL/GenBank/DDBJ whole genome shotgun (WGS) entry which is preliminary data.</text>
</comment>
<evidence type="ECO:0000313" key="2">
    <source>
        <dbReference type="Proteomes" id="UP000237105"/>
    </source>
</evidence>
<dbReference type="Pfam" id="PF07712">
    <property type="entry name" value="SURNod19"/>
    <property type="match status" value="2"/>
</dbReference>
<keyword evidence="2" id="KW-1185">Reference proteome</keyword>
<dbReference type="Proteomes" id="UP000237105">
    <property type="component" value="Unassembled WGS sequence"/>
</dbReference>
<dbReference type="PANTHER" id="PTHR33390">
    <property type="entry name" value="STRESS UP-REGULATED NOD 19 PROTEIN"/>
    <property type="match status" value="1"/>
</dbReference>
<reference evidence="2" key="1">
    <citation type="submission" date="2016-06" db="EMBL/GenBank/DDBJ databases">
        <title>Parallel loss of symbiosis genes in relatives of nitrogen-fixing non-legume Parasponia.</title>
        <authorList>
            <person name="Van Velzen R."/>
            <person name="Holmer R."/>
            <person name="Bu F."/>
            <person name="Rutten L."/>
            <person name="Van Zeijl A."/>
            <person name="Liu W."/>
            <person name="Santuari L."/>
            <person name="Cao Q."/>
            <person name="Sharma T."/>
            <person name="Shen D."/>
            <person name="Roswanjaya Y."/>
            <person name="Wardhani T."/>
            <person name="Kalhor M.S."/>
            <person name="Jansen J."/>
            <person name="Van den Hoogen J."/>
            <person name="Gungor B."/>
            <person name="Hartog M."/>
            <person name="Hontelez J."/>
            <person name="Verver J."/>
            <person name="Yang W.-C."/>
            <person name="Schijlen E."/>
            <person name="Repin R."/>
            <person name="Schilthuizen M."/>
            <person name="Schranz E."/>
            <person name="Heidstra R."/>
            <person name="Miyata K."/>
            <person name="Fedorova E."/>
            <person name="Kohlen W."/>
            <person name="Bisseling T."/>
            <person name="Smit S."/>
            <person name="Geurts R."/>
        </authorList>
    </citation>
    <scope>NUCLEOTIDE SEQUENCE [LARGE SCALE GENOMIC DNA]</scope>
    <source>
        <strain evidence="2">cv. WU1-14</strain>
    </source>
</reference>
<name>A0A2P5DD78_PARAD</name>
<dbReference type="PANTHER" id="PTHR33390:SF1">
    <property type="entry name" value="STRESS UP-REGULATED NOD 19 PROTEIN"/>
    <property type="match status" value="1"/>
</dbReference>
<dbReference type="InterPro" id="IPR011692">
    <property type="entry name" value="Stress_up-reg_Nod19"/>
</dbReference>
<dbReference type="OrthoDB" id="1923469at2759"/>
<protein>
    <submittedName>
        <fullName evidence="1">Stress up-regulated Nod</fullName>
    </submittedName>
</protein>
<organism evidence="1 2">
    <name type="scientific">Parasponia andersonii</name>
    <name type="common">Sponia andersonii</name>
    <dbReference type="NCBI Taxonomy" id="3476"/>
    <lineage>
        <taxon>Eukaryota</taxon>
        <taxon>Viridiplantae</taxon>
        <taxon>Streptophyta</taxon>
        <taxon>Embryophyta</taxon>
        <taxon>Tracheophyta</taxon>
        <taxon>Spermatophyta</taxon>
        <taxon>Magnoliopsida</taxon>
        <taxon>eudicotyledons</taxon>
        <taxon>Gunneridae</taxon>
        <taxon>Pentapetalae</taxon>
        <taxon>rosids</taxon>
        <taxon>fabids</taxon>
        <taxon>Rosales</taxon>
        <taxon>Cannabaceae</taxon>
        <taxon>Parasponia</taxon>
    </lineage>
</organism>
<gene>
    <name evidence="1" type="ORF">PanWU01x14_073850</name>
</gene>
<proteinExistence type="predicted"/>
<dbReference type="EMBL" id="JXTB01000045">
    <property type="protein sequence ID" value="PON71245.1"/>
    <property type="molecule type" value="Genomic_DNA"/>
</dbReference>
<evidence type="ECO:0000313" key="1">
    <source>
        <dbReference type="EMBL" id="PON71245.1"/>
    </source>
</evidence>
<sequence>MLVLSSIPFSNSVRIKNIFKTNSAVFLSPEFKMGPGSVINKYYYNIDLPRGHIAVKSFNAEIVDETGHPIPIYETYLHHWVIYYQPKGNPQKLNESNFELLGNSGVCQDNILGQYYGVGSETRKTPTFGPDPYGIEARKFLMVMRRDGWSMCTQLIREAGRWIGMHRVQTLRKAFQGAKMSLYLRYTVEWLYWSDFILPVKIYMFDVTDTWDPLNPDAHDCKIEYSVAKSCEAGHRCIDSKRTRATMPTGGYLVYAVAHQHIAGAGSALYGEDGRVICASIPIYGKGMKQEMRSVMWLGCPPVILNQALSRYLMGRH</sequence>
<dbReference type="STRING" id="3476.A0A2P5DD78"/>
<accession>A0A2P5DD78</accession>
<dbReference type="AlphaFoldDB" id="A0A2P5DD78"/>